<dbReference type="InterPro" id="IPR049142">
    <property type="entry name" value="MS_channel_1st"/>
</dbReference>
<feature type="domain" description="Mechanosensitive ion channel MscS" evidence="8">
    <location>
        <begin position="135"/>
        <end position="198"/>
    </location>
</feature>
<feature type="transmembrane region" description="Helical" evidence="7">
    <location>
        <begin position="88"/>
        <end position="107"/>
    </location>
</feature>
<sequence length="316" mass="34478">MSIPSNPPLLSVSWAKLGEWVIGIPLRIVGLIVLAFVLRWILHRVIDKVVVRAVDSPGLAGRAHKAADAGDAIAASSRRSQRAKAIGSLLKSVVTGVLVAIFATMILDQLGINIAPIIASAGIVGLALGFGAQSLVRDYLSGMFMIIEDQYGVGDSIEVNNISGTVEAVTLRITRLRALDGTVWYIPNGEILTVGNHSQNWARAVIDVGVSYNEDLSKVQRVLREVSHDLWVDDEFKGQIIEEPEVTGVEALAAESITLRVLIKTLPLKQWAIAREMRQRIKARLDHEGIEMPFPQRIIWHRDDKVAAAAEQQANA</sequence>
<dbReference type="InterPro" id="IPR011014">
    <property type="entry name" value="MscS_channel_TM-2"/>
</dbReference>
<organism evidence="11 12">
    <name type="scientific">Nocardioides albertanoniae</name>
    <dbReference type="NCBI Taxonomy" id="1175486"/>
    <lineage>
        <taxon>Bacteria</taxon>
        <taxon>Bacillati</taxon>
        <taxon>Actinomycetota</taxon>
        <taxon>Actinomycetes</taxon>
        <taxon>Propionibacteriales</taxon>
        <taxon>Nocardioidaceae</taxon>
        <taxon>Nocardioides</taxon>
    </lineage>
</organism>
<dbReference type="SUPFAM" id="SSF82861">
    <property type="entry name" value="Mechanosensitive channel protein MscS (YggB), transmembrane region"/>
    <property type="match status" value="1"/>
</dbReference>
<accession>A0A543ABR0</accession>
<reference evidence="11 12" key="1">
    <citation type="submission" date="2019-06" db="EMBL/GenBank/DDBJ databases">
        <title>Sequencing the genomes of 1000 actinobacteria strains.</title>
        <authorList>
            <person name="Klenk H.-P."/>
        </authorList>
    </citation>
    <scope>NUCLEOTIDE SEQUENCE [LARGE SCALE GENOMIC DNA]</scope>
    <source>
        <strain evidence="11 12">DSM 25218</strain>
    </source>
</reference>
<dbReference type="InterPro" id="IPR023408">
    <property type="entry name" value="MscS_beta-dom_sf"/>
</dbReference>
<evidence type="ECO:0000256" key="7">
    <source>
        <dbReference type="SAM" id="Phobius"/>
    </source>
</evidence>
<dbReference type="Pfam" id="PF21082">
    <property type="entry name" value="MS_channel_3rd"/>
    <property type="match status" value="1"/>
</dbReference>
<dbReference type="EMBL" id="VFOV01000001">
    <property type="protein sequence ID" value="TQL70034.1"/>
    <property type="molecule type" value="Genomic_DNA"/>
</dbReference>
<proteinExistence type="inferred from homology"/>
<protein>
    <submittedName>
        <fullName evidence="11">Small conductance mechanosensitive channel</fullName>
    </submittedName>
</protein>
<comment type="similarity">
    <text evidence="2">Belongs to the MscS (TC 1.A.23) family.</text>
</comment>
<feature type="domain" description="Mechanosensitive ion channel MscS C-terminal" evidence="9">
    <location>
        <begin position="205"/>
        <end position="292"/>
    </location>
</feature>
<dbReference type="Proteomes" id="UP000320209">
    <property type="component" value="Unassembled WGS sequence"/>
</dbReference>
<name>A0A543ABR0_9ACTN</name>
<feature type="domain" description="Mechanosensitive ion channel transmembrane helices 2/3" evidence="10">
    <location>
        <begin position="97"/>
        <end position="133"/>
    </location>
</feature>
<evidence type="ECO:0000256" key="3">
    <source>
        <dbReference type="ARBA" id="ARBA00022475"/>
    </source>
</evidence>
<dbReference type="RefSeq" id="WP_141781843.1">
    <property type="nucleotide sequence ID" value="NZ_VFOV01000001.1"/>
</dbReference>
<dbReference type="FunFam" id="1.10.287.1260:FF:000005">
    <property type="entry name" value="Mechanosensitive ion channel family protein"/>
    <property type="match status" value="1"/>
</dbReference>
<evidence type="ECO:0000259" key="9">
    <source>
        <dbReference type="Pfam" id="PF21082"/>
    </source>
</evidence>
<comment type="caution">
    <text evidence="11">The sequence shown here is derived from an EMBL/GenBank/DDBJ whole genome shotgun (WGS) entry which is preliminary data.</text>
</comment>
<dbReference type="PANTHER" id="PTHR30460">
    <property type="entry name" value="MODERATE CONDUCTANCE MECHANOSENSITIVE CHANNEL YBIO"/>
    <property type="match status" value="1"/>
</dbReference>
<evidence type="ECO:0000256" key="6">
    <source>
        <dbReference type="ARBA" id="ARBA00023136"/>
    </source>
</evidence>
<gene>
    <name evidence="11" type="ORF">FB381_3958</name>
</gene>
<keyword evidence="4 7" id="KW-0812">Transmembrane</keyword>
<evidence type="ECO:0000256" key="5">
    <source>
        <dbReference type="ARBA" id="ARBA00022989"/>
    </source>
</evidence>
<dbReference type="PANTHER" id="PTHR30460:SF0">
    <property type="entry name" value="MODERATE CONDUCTANCE MECHANOSENSITIVE CHANNEL YBIO"/>
    <property type="match status" value="1"/>
</dbReference>
<dbReference type="Gene3D" id="2.30.30.60">
    <property type="match status" value="1"/>
</dbReference>
<dbReference type="GO" id="GO:0008381">
    <property type="term" value="F:mechanosensitive monoatomic ion channel activity"/>
    <property type="evidence" value="ECO:0007669"/>
    <property type="project" value="InterPro"/>
</dbReference>
<dbReference type="Gene3D" id="1.10.287.1260">
    <property type="match status" value="1"/>
</dbReference>
<dbReference type="InterPro" id="IPR045276">
    <property type="entry name" value="YbiO_bact"/>
</dbReference>
<evidence type="ECO:0000313" key="11">
    <source>
        <dbReference type="EMBL" id="TQL70034.1"/>
    </source>
</evidence>
<evidence type="ECO:0000256" key="2">
    <source>
        <dbReference type="ARBA" id="ARBA00008017"/>
    </source>
</evidence>
<evidence type="ECO:0000313" key="12">
    <source>
        <dbReference type="Proteomes" id="UP000320209"/>
    </source>
</evidence>
<keyword evidence="5 7" id="KW-1133">Transmembrane helix</keyword>
<dbReference type="AlphaFoldDB" id="A0A543ABR0"/>
<keyword evidence="6 7" id="KW-0472">Membrane</keyword>
<evidence type="ECO:0000259" key="10">
    <source>
        <dbReference type="Pfam" id="PF21088"/>
    </source>
</evidence>
<feature type="transmembrane region" description="Helical" evidence="7">
    <location>
        <begin position="113"/>
        <end position="136"/>
    </location>
</feature>
<evidence type="ECO:0000259" key="8">
    <source>
        <dbReference type="Pfam" id="PF00924"/>
    </source>
</evidence>
<dbReference type="InterPro" id="IPR049278">
    <property type="entry name" value="MS_channel_C"/>
</dbReference>
<dbReference type="GO" id="GO:0005886">
    <property type="term" value="C:plasma membrane"/>
    <property type="evidence" value="ECO:0007669"/>
    <property type="project" value="UniProtKB-SubCell"/>
</dbReference>
<evidence type="ECO:0000256" key="4">
    <source>
        <dbReference type="ARBA" id="ARBA00022692"/>
    </source>
</evidence>
<dbReference type="InterPro" id="IPR006685">
    <property type="entry name" value="MscS_channel_2nd"/>
</dbReference>
<dbReference type="Gene3D" id="3.30.70.100">
    <property type="match status" value="1"/>
</dbReference>
<dbReference type="InterPro" id="IPR010920">
    <property type="entry name" value="LSM_dom_sf"/>
</dbReference>
<feature type="transmembrane region" description="Helical" evidence="7">
    <location>
        <begin position="20"/>
        <end position="42"/>
    </location>
</feature>
<keyword evidence="12" id="KW-1185">Reference proteome</keyword>
<dbReference type="InterPro" id="IPR011066">
    <property type="entry name" value="MscS_channel_C_sf"/>
</dbReference>
<dbReference type="FunFam" id="2.30.30.60:FF:000001">
    <property type="entry name" value="MscS Mechanosensitive ion channel"/>
    <property type="match status" value="1"/>
</dbReference>
<evidence type="ECO:0000256" key="1">
    <source>
        <dbReference type="ARBA" id="ARBA00004651"/>
    </source>
</evidence>
<dbReference type="SUPFAM" id="SSF50182">
    <property type="entry name" value="Sm-like ribonucleoproteins"/>
    <property type="match status" value="1"/>
</dbReference>
<keyword evidence="3" id="KW-1003">Cell membrane</keyword>
<dbReference type="Pfam" id="PF00924">
    <property type="entry name" value="MS_channel_2nd"/>
    <property type="match status" value="1"/>
</dbReference>
<dbReference type="SUPFAM" id="SSF82689">
    <property type="entry name" value="Mechanosensitive channel protein MscS (YggB), C-terminal domain"/>
    <property type="match status" value="1"/>
</dbReference>
<comment type="subcellular location">
    <subcellularLocation>
        <location evidence="1">Cell membrane</location>
        <topology evidence="1">Multi-pass membrane protein</topology>
    </subcellularLocation>
</comment>
<dbReference type="OrthoDB" id="4638917at2"/>
<dbReference type="Pfam" id="PF21088">
    <property type="entry name" value="MS_channel_1st"/>
    <property type="match status" value="1"/>
</dbReference>